<dbReference type="eggNOG" id="ENOG5030NKG">
    <property type="taxonomic scope" value="Bacteria"/>
</dbReference>
<protein>
    <submittedName>
        <fullName evidence="2">Uncharacterized protein</fullName>
    </submittedName>
</protein>
<dbReference type="KEGG" id="mpu:MYPU_2990"/>
<keyword evidence="1" id="KW-0812">Transmembrane</keyword>
<dbReference type="EMBL" id="AL445564">
    <property type="protein sequence ID" value="CAC13472.1"/>
    <property type="molecule type" value="Genomic_DNA"/>
</dbReference>
<evidence type="ECO:0000313" key="2">
    <source>
        <dbReference type="EMBL" id="CAC13472.1"/>
    </source>
</evidence>
<feature type="transmembrane region" description="Helical" evidence="1">
    <location>
        <begin position="181"/>
        <end position="200"/>
    </location>
</feature>
<dbReference type="HOGENOM" id="CLU_905593_0_0_14"/>
<accession>Q98QR2</accession>
<organism evidence="3">
    <name type="scientific">Mycoplasmopsis pulmonis (strain UAB CTIP)</name>
    <name type="common">Mycoplasma pulmonis</name>
    <dbReference type="NCBI Taxonomy" id="272635"/>
    <lineage>
        <taxon>Bacteria</taxon>
        <taxon>Bacillati</taxon>
        <taxon>Mycoplasmatota</taxon>
        <taxon>Mycoplasmoidales</taxon>
        <taxon>Metamycoplasmataceae</taxon>
        <taxon>Mycoplasmopsis</taxon>
    </lineage>
</organism>
<gene>
    <name evidence="2" type="ordered locus">MYPU_2990</name>
</gene>
<evidence type="ECO:0000313" key="3">
    <source>
        <dbReference type="Proteomes" id="UP000000528"/>
    </source>
</evidence>
<dbReference type="RefSeq" id="WP_010925103.1">
    <property type="nucleotide sequence ID" value="NC_002771.1"/>
</dbReference>
<keyword evidence="1" id="KW-0472">Membrane</keyword>
<dbReference type="Proteomes" id="UP000000528">
    <property type="component" value="Chromosome"/>
</dbReference>
<sequence length="307" mass="37150">MDERQKKIDQLWFDKFKYQEKVYDYADNLIIKDQFNTAKKYSWGVDYFDIEDKDQVYIASQEFITKRAGRKKFEVNGLNFELIEDLNTNFRFVSANKIINYFDPFNVDLYFQNLLESKEQKEEFLFFALSIKKMKDEPQQIFNNFLYQYLKDECFVNFSIEELGEQYILKFIFKNNKNQSIVKYFDLAIFLTSIIPLFVYRLRKKFKDLWLINEFVKKGKYFNFILFELNKEKDPAIVENIQASNLTYAFENTIYLNEKFKQSITSQNNNYTPEHFSVSKDIENKGVYVFNYLDSNVTKYISKKIKE</sequence>
<dbReference type="PIR" id="C90549">
    <property type="entry name" value="C90549"/>
</dbReference>
<proteinExistence type="predicted"/>
<reference evidence="2 3" key="1">
    <citation type="journal article" date="2001" name="Nucleic Acids Res.">
        <title>The complete genome sequence of the murine respiratory pathogen Mycoplasma pulmonis.</title>
        <authorList>
            <person name="Chambaud I."/>
            <person name="Heilig R."/>
            <person name="Ferris S."/>
            <person name="Barbe V."/>
            <person name="Samson D."/>
            <person name="Galisson F."/>
            <person name="Moszer I."/>
            <person name="Dybvig K."/>
            <person name="Wroblewski H."/>
            <person name="Viari A."/>
            <person name="Rocha E.P.C."/>
            <person name="Blanchard A."/>
        </authorList>
    </citation>
    <scope>NUCLEOTIDE SEQUENCE [LARGE SCALE GENOMIC DNA]</scope>
    <source>
        <strain evidence="2 3">UAB CTIP</strain>
    </source>
</reference>
<keyword evidence="3" id="KW-1185">Reference proteome</keyword>
<keyword evidence="1" id="KW-1133">Transmembrane helix</keyword>
<dbReference type="AlphaFoldDB" id="Q98QR2"/>
<name>Q98QR2_MYCPU</name>
<dbReference type="BioCyc" id="MPUL272635:G1GT6-300-MONOMER"/>
<evidence type="ECO:0000256" key="1">
    <source>
        <dbReference type="SAM" id="Phobius"/>
    </source>
</evidence>